<dbReference type="Proteomes" id="UP000274271">
    <property type="component" value="Unassembled WGS sequence"/>
</dbReference>
<reference evidence="1 2" key="1">
    <citation type="submission" date="2018-11" db="EMBL/GenBank/DDBJ databases">
        <authorList>
            <person name="Zhou Z."/>
            <person name="Wang G."/>
        </authorList>
    </citation>
    <scope>NUCLEOTIDE SEQUENCE [LARGE SCALE GENOMIC DNA]</scope>
    <source>
        <strain evidence="1 2">KCTC42998</strain>
    </source>
</reference>
<evidence type="ECO:0000313" key="2">
    <source>
        <dbReference type="Proteomes" id="UP000274271"/>
    </source>
</evidence>
<dbReference type="EMBL" id="RQJP01000001">
    <property type="protein sequence ID" value="RRB18414.1"/>
    <property type="molecule type" value="Genomic_DNA"/>
</dbReference>
<protein>
    <submittedName>
        <fullName evidence="1">Uncharacterized protein</fullName>
    </submittedName>
</protein>
<dbReference type="AlphaFoldDB" id="A0A3P1CZS7"/>
<comment type="caution">
    <text evidence="1">The sequence shown here is derived from an EMBL/GenBank/DDBJ whole genome shotgun (WGS) entry which is preliminary data.</text>
</comment>
<accession>A0A3P1CZS7</accession>
<organism evidence="1 2">
    <name type="scientific">Larkinella knui</name>
    <dbReference type="NCBI Taxonomy" id="2025310"/>
    <lineage>
        <taxon>Bacteria</taxon>
        <taxon>Pseudomonadati</taxon>
        <taxon>Bacteroidota</taxon>
        <taxon>Cytophagia</taxon>
        <taxon>Cytophagales</taxon>
        <taxon>Spirosomataceae</taxon>
        <taxon>Larkinella</taxon>
    </lineage>
</organism>
<gene>
    <name evidence="1" type="ORF">EHT87_02840</name>
</gene>
<evidence type="ECO:0000313" key="1">
    <source>
        <dbReference type="EMBL" id="RRB18414.1"/>
    </source>
</evidence>
<name>A0A3P1CZS7_9BACT</name>
<sequence>MGLCGCEESFIERKDLTARTEGVVPNPHSNGIEGYTANPGGQSLPYPTITKKTFIPEYSLWAHTKCLTWRIEWPNYPAGTDPNKIPTVFTLSNGALNSFDYLNSQPASTTYKTNFNLYNNAQLEMSNTLWDELIHTFEAGNQMETTWFNKVDYSVKTIEHMVKERPGLFETYWVDNNQQPPVYQQGDVFLFRQIKPMNQNRYGGIRIVSMTPRIIEVYLAVPND</sequence>
<keyword evidence="2" id="KW-1185">Reference proteome</keyword>
<proteinExistence type="predicted"/>
<dbReference type="OrthoDB" id="945014at2"/>